<reference evidence="1" key="1">
    <citation type="submission" date="2023-04" db="EMBL/GenBank/DDBJ databases">
        <title>Draft Genome sequencing of Naganishia species isolated from polar environments using Oxford Nanopore Technology.</title>
        <authorList>
            <person name="Leo P."/>
            <person name="Venkateswaran K."/>
        </authorList>
    </citation>
    <scope>NUCLEOTIDE SEQUENCE</scope>
    <source>
        <strain evidence="1">MNA-CCFEE 5262</strain>
    </source>
</reference>
<accession>A0ACC2W4C5</accession>
<sequence>MGVSTRSKAARGTSDKPTWKFPTTENASAIDEKNDSDQASRRTKHGWQSPHYAIEDGYKGEKTLTNGGQSRHRKTASHSRTVSISSGYAGLGSGRRVDAFGLADFDGVSGTDNDEEDDGIRINKKVEVLDRRAEASAGLTGKDRNAFVLLVVLCGSEIRIVPGGTLTVVVRICFLIDLLQGIPIGITFGTLPFLLKPRLSYSQLALFSLSTWPYSLKLLWSPVVDAWFWNRLGRRKSWIIPVQLTLGIGMWLVGSSIEGWLNAEEVNVRFLTAVFVTFIFFAATQDIAVDGWALTLLSPPNLSYASTAQTIGLAVGYTMSFTVFLALNSVEFCNRWLRAVPQVFFVFTIWLVLAKKEDSTSDDDPDMDVKKVYKVMWSIVRLKNIQSFLILHLVAKIGFQIQEVTPLKLIEKGLPKEDLAFINLLNVPFELIGGWLAARWSRGNKPLKTWQRAFWARFAVGGIATALVWAFPTDGKVSYAYFSGIVAVTLMASFASTVQFVGITAFHTQIADPLIGGTYMTTWAVNV</sequence>
<gene>
    <name evidence="1" type="ORF">QFC20_004110</name>
</gene>
<protein>
    <submittedName>
        <fullName evidence="1">Uncharacterized protein</fullName>
    </submittedName>
</protein>
<dbReference type="Proteomes" id="UP001230649">
    <property type="component" value="Unassembled WGS sequence"/>
</dbReference>
<dbReference type="EMBL" id="JASBWS010000044">
    <property type="protein sequence ID" value="KAJ9106049.1"/>
    <property type="molecule type" value="Genomic_DNA"/>
</dbReference>
<name>A0ACC2W4C5_9TREE</name>
<evidence type="ECO:0000313" key="2">
    <source>
        <dbReference type="Proteomes" id="UP001230649"/>
    </source>
</evidence>
<evidence type="ECO:0000313" key="1">
    <source>
        <dbReference type="EMBL" id="KAJ9106049.1"/>
    </source>
</evidence>
<keyword evidence="2" id="KW-1185">Reference proteome</keyword>
<proteinExistence type="predicted"/>
<organism evidence="1 2">
    <name type="scientific">Naganishia adeliensis</name>
    <dbReference type="NCBI Taxonomy" id="92952"/>
    <lineage>
        <taxon>Eukaryota</taxon>
        <taxon>Fungi</taxon>
        <taxon>Dikarya</taxon>
        <taxon>Basidiomycota</taxon>
        <taxon>Agaricomycotina</taxon>
        <taxon>Tremellomycetes</taxon>
        <taxon>Filobasidiales</taxon>
        <taxon>Filobasidiaceae</taxon>
        <taxon>Naganishia</taxon>
    </lineage>
</organism>
<comment type="caution">
    <text evidence="1">The sequence shown here is derived from an EMBL/GenBank/DDBJ whole genome shotgun (WGS) entry which is preliminary data.</text>
</comment>